<organism evidence="2 3">
    <name type="scientific">Nematostella vectensis</name>
    <name type="common">Starlet sea anemone</name>
    <dbReference type="NCBI Taxonomy" id="45351"/>
    <lineage>
        <taxon>Eukaryota</taxon>
        <taxon>Metazoa</taxon>
        <taxon>Cnidaria</taxon>
        <taxon>Anthozoa</taxon>
        <taxon>Hexacorallia</taxon>
        <taxon>Actiniaria</taxon>
        <taxon>Edwardsiidae</taxon>
        <taxon>Nematostella</taxon>
    </lineage>
</organism>
<sequence>MAAHRFEHAPTNKYCNTYRTTPEESKKFRVKPVSDIINKVLSERLGQVKYSAERSRVLSVPLAEEIKSHVKRLGYQRYKIICVVHIGSLDGQDVRVASRCLWDENQDRAASGSFCNESLFASATVFGVYHE</sequence>
<evidence type="ECO:0000313" key="2">
    <source>
        <dbReference type="EMBL" id="EDO46891.1"/>
    </source>
</evidence>
<dbReference type="Proteomes" id="UP000001593">
    <property type="component" value="Unassembled WGS sequence"/>
</dbReference>
<dbReference type="InParanoid" id="A7RNP6"/>
<dbReference type="GO" id="GO:0005737">
    <property type="term" value="C:cytoplasm"/>
    <property type="evidence" value="ECO:0000318"/>
    <property type="project" value="GO_Central"/>
</dbReference>
<dbReference type="GO" id="GO:0005868">
    <property type="term" value="C:cytoplasmic dynein complex"/>
    <property type="evidence" value="ECO:0000318"/>
    <property type="project" value="GO_Central"/>
</dbReference>
<dbReference type="PANTHER" id="PTHR21255">
    <property type="entry name" value="T-COMPLEX-ASSOCIATED-TESTIS-EXPRESSED 1/ DYNEIN LIGHT CHAIN"/>
    <property type="match status" value="1"/>
</dbReference>
<dbReference type="AlphaFoldDB" id="A7RNP6"/>
<dbReference type="OMA" id="KIVCHLV"/>
<keyword evidence="3" id="KW-1185">Reference proteome</keyword>
<proteinExistence type="inferred from homology"/>
<dbReference type="CDD" id="cd21451">
    <property type="entry name" value="DLC-like_TCTEX1D"/>
    <property type="match status" value="1"/>
</dbReference>
<dbReference type="GO" id="GO:0007018">
    <property type="term" value="P:microtubule-based movement"/>
    <property type="evidence" value="ECO:0000318"/>
    <property type="project" value="GO_Central"/>
</dbReference>
<gene>
    <name evidence="2" type="ORF">NEMVEDRAFT_v1g88125</name>
</gene>
<dbReference type="STRING" id="45351.A7RNP6"/>
<dbReference type="InterPro" id="IPR038586">
    <property type="entry name" value="Tctex-1-like_sf"/>
</dbReference>
<dbReference type="eggNOG" id="KOG4108">
    <property type="taxonomic scope" value="Eukaryota"/>
</dbReference>
<comment type="similarity">
    <text evidence="1">Belongs to the dynein light chain Tctex-type family.</text>
</comment>
<reference evidence="2 3" key="1">
    <citation type="journal article" date="2007" name="Science">
        <title>Sea anemone genome reveals ancestral eumetazoan gene repertoire and genomic organization.</title>
        <authorList>
            <person name="Putnam N.H."/>
            <person name="Srivastava M."/>
            <person name="Hellsten U."/>
            <person name="Dirks B."/>
            <person name="Chapman J."/>
            <person name="Salamov A."/>
            <person name="Terry A."/>
            <person name="Shapiro H."/>
            <person name="Lindquist E."/>
            <person name="Kapitonov V.V."/>
            <person name="Jurka J."/>
            <person name="Genikhovich G."/>
            <person name="Grigoriev I.V."/>
            <person name="Lucas S.M."/>
            <person name="Steele R.E."/>
            <person name="Finnerty J.R."/>
            <person name="Technau U."/>
            <person name="Martindale M.Q."/>
            <person name="Rokhsar D.S."/>
        </authorList>
    </citation>
    <scope>NUCLEOTIDE SEQUENCE [LARGE SCALE GENOMIC DNA]</scope>
    <source>
        <strain evidence="3">CH2 X CH6</strain>
    </source>
</reference>
<accession>A7RNP6</accession>
<protein>
    <submittedName>
        <fullName evidence="2">Uncharacterized protein</fullName>
    </submittedName>
</protein>
<dbReference type="HOGENOM" id="CLU_097204_4_3_1"/>
<dbReference type="Pfam" id="PF03645">
    <property type="entry name" value="Tctex-1"/>
    <property type="match status" value="1"/>
</dbReference>
<dbReference type="PhylomeDB" id="A7RNP6"/>
<dbReference type="GO" id="GO:0045505">
    <property type="term" value="F:dynein intermediate chain binding"/>
    <property type="evidence" value="ECO:0000318"/>
    <property type="project" value="GO_Central"/>
</dbReference>
<evidence type="ECO:0000313" key="3">
    <source>
        <dbReference type="Proteomes" id="UP000001593"/>
    </source>
</evidence>
<dbReference type="InterPro" id="IPR005334">
    <property type="entry name" value="Tctex-1-like"/>
</dbReference>
<dbReference type="Gene3D" id="3.30.1140.40">
    <property type="entry name" value="Tctex-1"/>
    <property type="match status" value="1"/>
</dbReference>
<dbReference type="PANTHER" id="PTHR21255:SF65">
    <property type="entry name" value="TCTEX1 DOMAIN-CONTAINING PROTEIN 2"/>
    <property type="match status" value="1"/>
</dbReference>
<evidence type="ECO:0000256" key="1">
    <source>
        <dbReference type="ARBA" id="ARBA00005361"/>
    </source>
</evidence>
<name>A7RNP6_NEMVE</name>
<dbReference type="EMBL" id="DS469523">
    <property type="protein sequence ID" value="EDO46891.1"/>
    <property type="molecule type" value="Genomic_DNA"/>
</dbReference>